<reference evidence="2" key="2">
    <citation type="submission" date="2022-06" db="UniProtKB">
        <authorList>
            <consortium name="EnsemblMetazoa"/>
        </authorList>
    </citation>
    <scope>IDENTIFICATION</scope>
    <source>
        <strain evidence="2">DF5081</strain>
    </source>
</reference>
<protein>
    <submittedName>
        <fullName evidence="2">Uncharacterized protein</fullName>
    </submittedName>
</protein>
<name>A0A8R1ID25_CAEJA</name>
<proteinExistence type="predicted"/>
<evidence type="ECO:0000256" key="1">
    <source>
        <dbReference type="SAM" id="MobiDB-lite"/>
    </source>
</evidence>
<organism evidence="2 3">
    <name type="scientific">Caenorhabditis japonica</name>
    <dbReference type="NCBI Taxonomy" id="281687"/>
    <lineage>
        <taxon>Eukaryota</taxon>
        <taxon>Metazoa</taxon>
        <taxon>Ecdysozoa</taxon>
        <taxon>Nematoda</taxon>
        <taxon>Chromadorea</taxon>
        <taxon>Rhabditida</taxon>
        <taxon>Rhabditina</taxon>
        <taxon>Rhabditomorpha</taxon>
        <taxon>Rhabditoidea</taxon>
        <taxon>Rhabditidae</taxon>
        <taxon>Peloderinae</taxon>
        <taxon>Caenorhabditis</taxon>
    </lineage>
</organism>
<dbReference type="EnsemblMetazoa" id="CJA26969.1">
    <property type="protein sequence ID" value="CJA26969.1"/>
    <property type="gene ID" value="WBGene00182541"/>
</dbReference>
<feature type="compositionally biased region" description="Acidic residues" evidence="1">
    <location>
        <begin position="44"/>
        <end position="56"/>
    </location>
</feature>
<keyword evidence="3" id="KW-1185">Reference proteome</keyword>
<evidence type="ECO:0000313" key="3">
    <source>
        <dbReference type="Proteomes" id="UP000005237"/>
    </source>
</evidence>
<feature type="region of interest" description="Disordered" evidence="1">
    <location>
        <begin position="44"/>
        <end position="70"/>
    </location>
</feature>
<sequence length="70" mass="7882">MKTQQGMASGVKAVYCPVQFSVAFLTSFTIANISEMSSFFLLEEEEEEGVEEEEEAMEKNQESARLDGHR</sequence>
<accession>A0A8R1ID25</accession>
<evidence type="ECO:0000313" key="2">
    <source>
        <dbReference type="EnsemblMetazoa" id="CJA26969.1"/>
    </source>
</evidence>
<dbReference type="AlphaFoldDB" id="A0A8R1ID25"/>
<reference evidence="3" key="1">
    <citation type="submission" date="2010-08" db="EMBL/GenBank/DDBJ databases">
        <authorList>
            <consortium name="Caenorhabditis japonica Sequencing Consortium"/>
            <person name="Wilson R.K."/>
        </authorList>
    </citation>
    <scope>NUCLEOTIDE SEQUENCE [LARGE SCALE GENOMIC DNA]</scope>
    <source>
        <strain evidence="3">DF5081</strain>
    </source>
</reference>
<dbReference type="Proteomes" id="UP000005237">
    <property type="component" value="Unassembled WGS sequence"/>
</dbReference>
<feature type="compositionally biased region" description="Basic and acidic residues" evidence="1">
    <location>
        <begin position="57"/>
        <end position="70"/>
    </location>
</feature>